<evidence type="ECO:0000313" key="10">
    <source>
        <dbReference type="EMBL" id="AJI20687.1"/>
    </source>
</evidence>
<name>A0A0B6AI08_PRIM2</name>
<evidence type="ECO:0000256" key="4">
    <source>
        <dbReference type="ARBA" id="ARBA00022475"/>
    </source>
</evidence>
<keyword evidence="6" id="KW-0029">Amino-acid transport</keyword>
<dbReference type="PANTHER" id="PTHR47737">
    <property type="entry name" value="GLYCINE BETAINE/PROLINE BETAINE TRANSPORT SYSTEM PERMEASE PROTEIN PROW"/>
    <property type="match status" value="1"/>
</dbReference>
<dbReference type="GO" id="GO:0043190">
    <property type="term" value="C:ATP-binding cassette (ABC) transporter complex"/>
    <property type="evidence" value="ECO:0007669"/>
    <property type="project" value="TreeGrafter"/>
</dbReference>
<dbReference type="SUPFAM" id="SSF161098">
    <property type="entry name" value="MetI-like"/>
    <property type="match status" value="1"/>
</dbReference>
<gene>
    <name evidence="10" type="ORF">BG04_3835</name>
</gene>
<dbReference type="GO" id="GO:0015226">
    <property type="term" value="F:carnitine transmembrane transporter activity"/>
    <property type="evidence" value="ECO:0007669"/>
    <property type="project" value="TreeGrafter"/>
</dbReference>
<feature type="transmembrane region" description="Helical" evidence="9">
    <location>
        <begin position="74"/>
        <end position="91"/>
    </location>
</feature>
<dbReference type="Proteomes" id="UP000031829">
    <property type="component" value="Chromosome"/>
</dbReference>
<feature type="transmembrane region" description="Helical" evidence="9">
    <location>
        <begin position="247"/>
        <end position="269"/>
    </location>
</feature>
<organism evidence="10 11">
    <name type="scientific">Priestia megaterium (strain ATCC 14581 / DSM 32 / CCUG 1817 / JCM 2506 / NBRC 15308 / NCIMB 9376 / NCTC 10342 / NRRL B-14308 / VKM B-512 / Ford 19)</name>
    <name type="common">Bacillus megaterium</name>
    <dbReference type="NCBI Taxonomy" id="1348623"/>
    <lineage>
        <taxon>Bacteria</taxon>
        <taxon>Bacillati</taxon>
        <taxon>Bacillota</taxon>
        <taxon>Bacilli</taxon>
        <taxon>Bacillales</taxon>
        <taxon>Bacillaceae</taxon>
        <taxon>Priestia</taxon>
    </lineage>
</organism>
<keyword evidence="4" id="KW-1003">Cell membrane</keyword>
<feature type="transmembrane region" description="Helical" evidence="9">
    <location>
        <begin position="48"/>
        <end position="68"/>
    </location>
</feature>
<dbReference type="CDD" id="cd06261">
    <property type="entry name" value="TM_PBP2"/>
    <property type="match status" value="1"/>
</dbReference>
<evidence type="ECO:0000256" key="9">
    <source>
        <dbReference type="RuleBase" id="RU363032"/>
    </source>
</evidence>
<reference evidence="10 11" key="1">
    <citation type="journal article" date="2015" name="Genome Announc.">
        <title>Complete genome sequences for 35 biothreat assay-relevant bacillus species.</title>
        <authorList>
            <person name="Johnson S.L."/>
            <person name="Daligault H.E."/>
            <person name="Davenport K.W."/>
            <person name="Jaissle J."/>
            <person name="Frey K.G."/>
            <person name="Ladner J.T."/>
            <person name="Broomall S.M."/>
            <person name="Bishop-Lilly K.A."/>
            <person name="Bruce D.C."/>
            <person name="Gibbons H.S."/>
            <person name="Coyne S.R."/>
            <person name="Lo C.C."/>
            <person name="Meincke L."/>
            <person name="Munk A.C."/>
            <person name="Koroleva G.I."/>
            <person name="Rosenzweig C.N."/>
            <person name="Palacios G.F."/>
            <person name="Redden C.L."/>
            <person name="Minogue T.D."/>
            <person name="Chain P.S."/>
        </authorList>
    </citation>
    <scope>NUCLEOTIDE SEQUENCE [LARGE SCALE GENOMIC DNA]</scope>
    <source>
        <strain evidence="11">ATCC 14581 / DSM 32 / JCM 2506 / NBRC 15308 / NCIMB 9376 / NCTC 10342 / NRRL B-14308 / VKM B-512</strain>
    </source>
</reference>
<dbReference type="AlphaFoldDB" id="A0A0B6AI08"/>
<dbReference type="HOGENOM" id="CLU_028473_1_0_9"/>
<dbReference type="GO" id="GO:0006865">
    <property type="term" value="P:amino acid transport"/>
    <property type="evidence" value="ECO:0007669"/>
    <property type="project" value="UniProtKB-KW"/>
</dbReference>
<dbReference type="PANTHER" id="PTHR47737:SF1">
    <property type="entry name" value="GLYCINE BETAINE_PROLINE BETAINE TRANSPORT SYSTEM PERMEASE PROTEIN PROW"/>
    <property type="match status" value="1"/>
</dbReference>
<evidence type="ECO:0000256" key="5">
    <source>
        <dbReference type="ARBA" id="ARBA00022692"/>
    </source>
</evidence>
<dbReference type="GO" id="GO:0005275">
    <property type="term" value="F:amine transmembrane transporter activity"/>
    <property type="evidence" value="ECO:0007669"/>
    <property type="project" value="TreeGrafter"/>
</dbReference>
<dbReference type="PROSITE" id="PS50928">
    <property type="entry name" value="ABC_TM1"/>
    <property type="match status" value="1"/>
</dbReference>
<dbReference type="GO" id="GO:0031460">
    <property type="term" value="P:glycine betaine transport"/>
    <property type="evidence" value="ECO:0007669"/>
    <property type="project" value="TreeGrafter"/>
</dbReference>
<evidence type="ECO:0000256" key="3">
    <source>
        <dbReference type="ARBA" id="ARBA00022448"/>
    </source>
</evidence>
<evidence type="ECO:0000256" key="7">
    <source>
        <dbReference type="ARBA" id="ARBA00022989"/>
    </source>
</evidence>
<dbReference type="GO" id="GO:0015871">
    <property type="term" value="P:choline transport"/>
    <property type="evidence" value="ECO:0007669"/>
    <property type="project" value="TreeGrafter"/>
</dbReference>
<evidence type="ECO:0000313" key="11">
    <source>
        <dbReference type="Proteomes" id="UP000031829"/>
    </source>
</evidence>
<evidence type="ECO:0000256" key="8">
    <source>
        <dbReference type="ARBA" id="ARBA00023136"/>
    </source>
</evidence>
<comment type="similarity">
    <text evidence="2">Belongs to the binding-protein-dependent transport system permease family. CysTW subfamily.</text>
</comment>
<proteinExistence type="inferred from homology"/>
<dbReference type="RefSeq" id="WP_034653262.1">
    <property type="nucleotide sequence ID" value="NZ_BCVB01000002.1"/>
</dbReference>
<keyword evidence="5 9" id="KW-0812">Transmembrane</keyword>
<evidence type="ECO:0000256" key="6">
    <source>
        <dbReference type="ARBA" id="ARBA00022970"/>
    </source>
</evidence>
<evidence type="ECO:0000256" key="2">
    <source>
        <dbReference type="ARBA" id="ARBA00007069"/>
    </source>
</evidence>
<comment type="subcellular location">
    <subcellularLocation>
        <location evidence="1 9">Cell membrane</location>
        <topology evidence="1 9">Multi-pass membrane protein</topology>
    </subcellularLocation>
</comment>
<keyword evidence="8 9" id="KW-0472">Membrane</keyword>
<dbReference type="KEGG" id="bmeg:BG04_3835"/>
<accession>A0A0B6AI08</accession>
<evidence type="ECO:0000256" key="1">
    <source>
        <dbReference type="ARBA" id="ARBA00004651"/>
    </source>
</evidence>
<keyword evidence="3 9" id="KW-0813">Transport</keyword>
<feature type="transmembrane region" description="Helical" evidence="9">
    <location>
        <begin position="142"/>
        <end position="167"/>
    </location>
</feature>
<dbReference type="InterPro" id="IPR000515">
    <property type="entry name" value="MetI-like"/>
</dbReference>
<dbReference type="InterPro" id="IPR035906">
    <property type="entry name" value="MetI-like_sf"/>
</dbReference>
<protein>
    <submittedName>
        <fullName evidence="10">Binding--dependent transport system inner membrane component family protein</fullName>
    </submittedName>
</protein>
<keyword evidence="7 9" id="KW-1133">Transmembrane helix</keyword>
<dbReference type="FunFam" id="1.10.3720.10:FF:000001">
    <property type="entry name" value="Glycine betaine ABC transporter, permease"/>
    <property type="match status" value="1"/>
</dbReference>
<dbReference type="GeneID" id="93641883"/>
<feature type="transmembrane region" description="Helical" evidence="9">
    <location>
        <begin position="98"/>
        <end position="122"/>
    </location>
</feature>
<sequence length="287" mass="30927">MMVNSATIPRIPLDKWANSFVDYMIDSFSGVFTGINQIMTSLISSLEWVLTASPPLVTVVVFVLLALWLTEWKIAVFTCFGLLLIISLNLWEASMLTLSLVLASTIISLLFGVPLGILSHRFNKVGAVIKPILDIMQTMPAFVYLIPSVLLFGLGNVTALIATFIFAMPPAVRLTLLGLQQVPQTTLEAAEAFGATEWQKLIKVQLPLALPMIMSGVNQVIMLSLSMVVISSMVGAGGLGAEVLRSISMLDVGLGFIGGIAVVIIAVILDRLTHLSTQKREGIQSSK</sequence>
<feature type="transmembrane region" description="Helical" evidence="9">
    <location>
        <begin position="220"/>
        <end position="241"/>
    </location>
</feature>
<dbReference type="EMBL" id="CP009920">
    <property type="protein sequence ID" value="AJI20687.1"/>
    <property type="molecule type" value="Genomic_DNA"/>
</dbReference>
<dbReference type="Pfam" id="PF00528">
    <property type="entry name" value="BPD_transp_1"/>
    <property type="match status" value="1"/>
</dbReference>
<dbReference type="Gene3D" id="1.10.3720.10">
    <property type="entry name" value="MetI-like"/>
    <property type="match status" value="1"/>
</dbReference>